<keyword evidence="2" id="KW-0812">Transmembrane</keyword>
<keyword evidence="5" id="KW-1185">Reference proteome</keyword>
<dbReference type="PANTHER" id="PTHR38360">
    <property type="entry name" value="OS03G0120000 PROTEIN"/>
    <property type="match status" value="1"/>
</dbReference>
<protein>
    <recommendedName>
        <fullName evidence="6">Periplasmic binding protein</fullName>
    </recommendedName>
</protein>
<evidence type="ECO:0000256" key="2">
    <source>
        <dbReference type="SAM" id="Phobius"/>
    </source>
</evidence>
<feature type="transmembrane region" description="Helical" evidence="2">
    <location>
        <begin position="433"/>
        <end position="454"/>
    </location>
</feature>
<feature type="chain" id="PRO_5040960474" description="Periplasmic binding protein" evidence="3">
    <location>
        <begin position="23"/>
        <end position="484"/>
    </location>
</feature>
<evidence type="ECO:0000313" key="5">
    <source>
        <dbReference type="Proteomes" id="UP001145021"/>
    </source>
</evidence>
<evidence type="ECO:0008006" key="6">
    <source>
        <dbReference type="Google" id="ProtNLM"/>
    </source>
</evidence>
<dbReference type="PANTHER" id="PTHR38360:SF1">
    <property type="entry name" value="F12P19.7"/>
    <property type="match status" value="1"/>
</dbReference>
<dbReference type="EMBL" id="JANBOH010000187">
    <property type="protein sequence ID" value="KAJ1644186.1"/>
    <property type="molecule type" value="Genomic_DNA"/>
</dbReference>
<accession>A0A9W7XIW9</accession>
<keyword evidence="2" id="KW-1133">Transmembrane helix</keyword>
<comment type="caution">
    <text evidence="4">The sequence shown here is derived from an EMBL/GenBank/DDBJ whole genome shotgun (WGS) entry which is preliminary data.</text>
</comment>
<reference evidence="4" key="1">
    <citation type="submission" date="2022-07" db="EMBL/GenBank/DDBJ databases">
        <title>Phylogenomic reconstructions and comparative analyses of Kickxellomycotina fungi.</title>
        <authorList>
            <person name="Reynolds N.K."/>
            <person name="Stajich J.E."/>
            <person name="Barry K."/>
            <person name="Grigoriev I.V."/>
            <person name="Crous P."/>
            <person name="Smith M.E."/>
        </authorList>
    </citation>
    <scope>NUCLEOTIDE SEQUENCE</scope>
    <source>
        <strain evidence="4">NBRC 105413</strain>
    </source>
</reference>
<dbReference type="Proteomes" id="UP001145021">
    <property type="component" value="Unassembled WGS sequence"/>
</dbReference>
<gene>
    <name evidence="4" type="ORF">LPJ64_004125</name>
</gene>
<evidence type="ECO:0000313" key="4">
    <source>
        <dbReference type="EMBL" id="KAJ1644186.1"/>
    </source>
</evidence>
<proteinExistence type="predicted"/>
<keyword evidence="3" id="KW-0732">Signal</keyword>
<evidence type="ECO:0000256" key="3">
    <source>
        <dbReference type="SAM" id="SignalP"/>
    </source>
</evidence>
<organism evidence="4 5">
    <name type="scientific">Coemansia asiatica</name>
    <dbReference type="NCBI Taxonomy" id="1052880"/>
    <lineage>
        <taxon>Eukaryota</taxon>
        <taxon>Fungi</taxon>
        <taxon>Fungi incertae sedis</taxon>
        <taxon>Zoopagomycota</taxon>
        <taxon>Kickxellomycotina</taxon>
        <taxon>Kickxellomycetes</taxon>
        <taxon>Kickxellales</taxon>
        <taxon>Kickxellaceae</taxon>
        <taxon>Coemansia</taxon>
    </lineage>
</organism>
<feature type="compositionally biased region" description="Basic and acidic residues" evidence="1">
    <location>
        <begin position="405"/>
        <end position="422"/>
    </location>
</feature>
<feature type="signal peptide" evidence="3">
    <location>
        <begin position="1"/>
        <end position="22"/>
    </location>
</feature>
<sequence length="484" mass="53398">MRASLFIIVAGALFATWEPVLAKCSFDQISVDTNPGFQITVNNDYKLLEDSKANVKYGLYCDSQPSGVDGVDKWFKVPVESVGIRIPIASGFLEALGLRTKITAAESPGNLTNICLDTSKISTLNEASGSDESSSIDVIFSADAKGDAEKSVRLPSDDSLSPLQKAEWIKFVGSFFNQEKAAESLFTSISDSYSCHSKNMQKLKTPPHAYWVEYTDDGNDKKVYSIITSAYQKELLANAGATNDTKEALSDSSDQTKFQDAVKDADYVFDQTKLTKYGQRATEWYNDFGYTDPQNSGANFLLQRQLWRTDGYAGKSGISSFAEFGYVRPDLVLQDIINVVVPVYNQDYSRRWIWWLGGTNEDTEIISEDNYSCESGWMSVVEKCVALPDFDGTVSPSTDEDGKEDDSKESKDSSKNDDKDDSSSSSHGRAGKIAGGVVAGVAFIGLVVVAMHYYNRRRRIARRRALSEEGYGHENIGLHARYSG</sequence>
<dbReference type="AlphaFoldDB" id="A0A9W7XIW9"/>
<feature type="region of interest" description="Disordered" evidence="1">
    <location>
        <begin position="392"/>
        <end position="430"/>
    </location>
</feature>
<evidence type="ECO:0000256" key="1">
    <source>
        <dbReference type="SAM" id="MobiDB-lite"/>
    </source>
</evidence>
<name>A0A9W7XIW9_9FUNG</name>
<keyword evidence="2" id="KW-0472">Membrane</keyword>